<name>A0A6J4UW85_9BACT</name>
<feature type="domain" description="N-acetyltransferase" evidence="5">
    <location>
        <begin position="3"/>
        <end position="182"/>
    </location>
</feature>
<evidence type="ECO:0000256" key="2">
    <source>
        <dbReference type="ARBA" id="ARBA00022490"/>
    </source>
</evidence>
<keyword evidence="2" id="KW-0963">Cytoplasm</keyword>
<evidence type="ECO:0000259" key="5">
    <source>
        <dbReference type="PROSITE" id="PS51186"/>
    </source>
</evidence>
<dbReference type="GO" id="GO:0008080">
    <property type="term" value="F:N-acetyltransferase activity"/>
    <property type="evidence" value="ECO:0007669"/>
    <property type="project" value="InterPro"/>
</dbReference>
<sequence length="203" mass="23734">MAYYIEPMQQDDVPEVSQVERRCFTNPWPSSAYRRELRNPEHNYYIVARWRDDGAPPPQPVEERPRAPLTLLPFVRRAEPAPSRNPILGFGGMWIMLDEAHITTIGVVPEHRGRSLGELLFVTLLDEAARRKARWVTLEVRVSNASAQSLYRKYGFTQQGLRKRYYSDNGEDAHIMWSPSLHESETGERYRELRAELERKLPR</sequence>
<dbReference type="PROSITE" id="PS51186">
    <property type="entry name" value="GNAT"/>
    <property type="match status" value="1"/>
</dbReference>
<dbReference type="Gene3D" id="3.40.630.30">
    <property type="match status" value="1"/>
</dbReference>
<accession>A0A6J4UW85</accession>
<dbReference type="InterPro" id="IPR016181">
    <property type="entry name" value="Acyl_CoA_acyltransferase"/>
</dbReference>
<dbReference type="InterPro" id="IPR006464">
    <property type="entry name" value="AcTrfase_RimI/Ard1"/>
</dbReference>
<reference evidence="6" key="1">
    <citation type="submission" date="2020-02" db="EMBL/GenBank/DDBJ databases">
        <authorList>
            <person name="Meier V. D."/>
        </authorList>
    </citation>
    <scope>NUCLEOTIDE SEQUENCE</scope>
    <source>
        <strain evidence="6">AVDCRST_MAG88</strain>
    </source>
</reference>
<evidence type="ECO:0000313" key="6">
    <source>
        <dbReference type="EMBL" id="CAA9560293.1"/>
    </source>
</evidence>
<dbReference type="SUPFAM" id="SSF55729">
    <property type="entry name" value="Acyl-CoA N-acyltransferases (Nat)"/>
    <property type="match status" value="1"/>
</dbReference>
<dbReference type="PANTHER" id="PTHR43420">
    <property type="entry name" value="ACETYLTRANSFERASE"/>
    <property type="match status" value="1"/>
</dbReference>
<keyword evidence="4 6" id="KW-0012">Acyltransferase</keyword>
<keyword evidence="3 6" id="KW-0808">Transferase</keyword>
<gene>
    <name evidence="6" type="ORF">AVDCRST_MAG88-1444</name>
</gene>
<proteinExistence type="inferred from homology"/>
<dbReference type="InterPro" id="IPR050680">
    <property type="entry name" value="YpeA/RimI_acetyltransf"/>
</dbReference>
<dbReference type="EC" id="2.3.1.128" evidence="6"/>
<dbReference type="NCBIfam" id="TIGR01575">
    <property type="entry name" value="rimI"/>
    <property type="match status" value="1"/>
</dbReference>
<comment type="similarity">
    <text evidence="1">Belongs to the acetyltransferase family. RimI subfamily.</text>
</comment>
<dbReference type="EMBL" id="CADCWM010000452">
    <property type="protein sequence ID" value="CAA9560293.1"/>
    <property type="molecule type" value="Genomic_DNA"/>
</dbReference>
<evidence type="ECO:0000256" key="3">
    <source>
        <dbReference type="ARBA" id="ARBA00022679"/>
    </source>
</evidence>
<evidence type="ECO:0000256" key="4">
    <source>
        <dbReference type="ARBA" id="ARBA00023315"/>
    </source>
</evidence>
<evidence type="ECO:0000256" key="1">
    <source>
        <dbReference type="ARBA" id="ARBA00005395"/>
    </source>
</evidence>
<dbReference type="InterPro" id="IPR000182">
    <property type="entry name" value="GNAT_dom"/>
</dbReference>
<dbReference type="CDD" id="cd04301">
    <property type="entry name" value="NAT_SF"/>
    <property type="match status" value="1"/>
</dbReference>
<organism evidence="6">
    <name type="scientific">uncultured Thermomicrobiales bacterium</name>
    <dbReference type="NCBI Taxonomy" id="1645740"/>
    <lineage>
        <taxon>Bacteria</taxon>
        <taxon>Pseudomonadati</taxon>
        <taxon>Thermomicrobiota</taxon>
        <taxon>Thermomicrobia</taxon>
        <taxon>Thermomicrobiales</taxon>
        <taxon>environmental samples</taxon>
    </lineage>
</organism>
<dbReference type="Pfam" id="PF00583">
    <property type="entry name" value="Acetyltransf_1"/>
    <property type="match status" value="1"/>
</dbReference>
<protein>
    <submittedName>
        <fullName evidence="6">Ribosomal-protein-S18p-alanine acetyltransferase</fullName>
        <ecNumber evidence="6">2.3.1.128</ecNumber>
    </submittedName>
</protein>
<dbReference type="AlphaFoldDB" id="A0A6J4UW85"/>
<dbReference type="PANTHER" id="PTHR43420:SF44">
    <property type="entry name" value="ACETYLTRANSFERASE YPEA"/>
    <property type="match status" value="1"/>
</dbReference>